<dbReference type="SUPFAM" id="SSF51445">
    <property type="entry name" value="(Trans)glycosidases"/>
    <property type="match status" value="1"/>
</dbReference>
<dbReference type="Pfam" id="PF18120">
    <property type="entry name" value="DUF5597"/>
    <property type="match status" value="1"/>
</dbReference>
<dbReference type="Gene3D" id="3.20.20.80">
    <property type="entry name" value="Glycosidases"/>
    <property type="match status" value="1"/>
</dbReference>
<evidence type="ECO:0008006" key="5">
    <source>
        <dbReference type="Google" id="ProtNLM"/>
    </source>
</evidence>
<dbReference type="EMBL" id="FLUK01000183">
    <property type="protein sequence ID" value="SBV88407.1"/>
    <property type="molecule type" value="Genomic_DNA"/>
</dbReference>
<proteinExistence type="predicted"/>
<name>A0A1M4JJ68_9XANT</name>
<accession>A0A1M4JJ68</accession>
<gene>
    <name evidence="3" type="ORF">XTGNCPPB3709_2351</name>
</gene>
<dbReference type="InterPro" id="IPR031330">
    <property type="entry name" value="Gly_Hdrlase_35_cat"/>
</dbReference>
<dbReference type="Proteomes" id="UP000184997">
    <property type="component" value="Unassembled WGS sequence"/>
</dbReference>
<evidence type="ECO:0000313" key="4">
    <source>
        <dbReference type="Proteomes" id="UP000184997"/>
    </source>
</evidence>
<dbReference type="Gene3D" id="2.60.220.20">
    <property type="entry name" value="putative beta-Galactosidase from caulobacter crescentus"/>
    <property type="match status" value="1"/>
</dbReference>
<reference evidence="4" key="1">
    <citation type="submission" date="2016-07" db="EMBL/GenBank/DDBJ databases">
        <authorList>
            <person name="Florea S."/>
            <person name="Webb J.S."/>
            <person name="Jaromczyk J."/>
            <person name="Schardl C.L."/>
        </authorList>
    </citation>
    <scope>NUCLEOTIDE SEQUENCE [LARGE SCALE GENOMIC DNA]</scope>
</reference>
<feature type="domain" description="Glycoside hydrolase 35 catalytic" evidence="1">
    <location>
        <begin position="73"/>
        <end position="268"/>
    </location>
</feature>
<evidence type="ECO:0000259" key="2">
    <source>
        <dbReference type="Pfam" id="PF18120"/>
    </source>
</evidence>
<protein>
    <recommendedName>
        <fullName evidence="5">Beta-galactosidase</fullName>
    </recommendedName>
</protein>
<sequence>MTERHPHALIGAASAATNVPEIGISPAPVSRLKPLLHKASSIVRYAMLAMLLPLLAHAEEIPRYVSRDGHHALFVDGAPYSIMAAQLHNSSAWPQVLPQALDAVQALHANTVEAPVYWEQFEPAPGRYDYRNVDALVEQSRARGLRLIVLWFGTWKNGQMHYVPEWIKRDPATYPRMRDAKGEPVDVLSPHAPANLQADARAFAALMQHLRKIDAGRYTVIAVQVQNEPGAIGTVRDHGAAGERAFDAAVPAEVLQRLGKPAGSWRQVFGRDAEEMFSAWSNASYIQQVAAAGKAAYPLPLYVNTWLRYKGRTKPGEEYPAGGATWNVFDLWRLATPAIDFIGTDIYTSDYDEYTKVVGQYARADNPAWVSETGFEVATAPYHFHVLGRGGIGFSVFGIDGNEDTPDTQAAIAAHAAGFGLLAPLQHELAAGAFAGTLQAAVEKPGVPKQSLRFGPWQAQVSFGAPGWGEAPAILPGTAQHDGRALVLELQPNVFLVTGFNSRVEFVRDRADGKYGQLLRVEQGRYVDGQWQFVRLLNGDETDYGLNFRRSDPYVLRVTVGTY</sequence>
<dbReference type="InterPro" id="IPR017853">
    <property type="entry name" value="GH"/>
</dbReference>
<dbReference type="FunFam" id="3.20.20.80:FF:000135">
    <property type="entry name" value="Beta-galactosidase, putative, bgl35A"/>
    <property type="match status" value="1"/>
</dbReference>
<evidence type="ECO:0000313" key="3">
    <source>
        <dbReference type="EMBL" id="SBV88407.1"/>
    </source>
</evidence>
<dbReference type="InterPro" id="IPR040719">
    <property type="entry name" value="DUF5597"/>
</dbReference>
<evidence type="ECO:0000259" key="1">
    <source>
        <dbReference type="Pfam" id="PF01301"/>
    </source>
</evidence>
<dbReference type="AlphaFoldDB" id="A0A1M4JJ68"/>
<dbReference type="Pfam" id="PF01301">
    <property type="entry name" value="Glyco_hydro_35"/>
    <property type="match status" value="1"/>
</dbReference>
<organism evidence="3 4">
    <name type="scientific">Xanthomonas graminis pv. graminis</name>
    <dbReference type="NCBI Taxonomy" id="134874"/>
    <lineage>
        <taxon>Bacteria</taxon>
        <taxon>Pseudomonadati</taxon>
        <taxon>Pseudomonadota</taxon>
        <taxon>Gammaproteobacteria</taxon>
        <taxon>Lysobacterales</taxon>
        <taxon>Lysobacteraceae</taxon>
        <taxon>Xanthomonas</taxon>
        <taxon>Xanthomonas translucens group</taxon>
        <taxon>Xanthomonas graminis</taxon>
    </lineage>
</organism>
<feature type="domain" description="DUF5597" evidence="2">
    <location>
        <begin position="416"/>
        <end position="549"/>
    </location>
</feature>